<dbReference type="GO" id="GO:0005737">
    <property type="term" value="C:cytoplasm"/>
    <property type="evidence" value="ECO:0007669"/>
    <property type="project" value="TreeGrafter"/>
</dbReference>
<dbReference type="PANTHER" id="PTHR10210:SF41">
    <property type="entry name" value="RIBOSE-PHOSPHATE PYROPHOSPHOKINASE 1, CHLOROPLASTIC"/>
    <property type="match status" value="1"/>
</dbReference>
<dbReference type="Gene3D" id="3.40.50.2020">
    <property type="match status" value="1"/>
</dbReference>
<dbReference type="Proteomes" id="UP000485058">
    <property type="component" value="Unassembled WGS sequence"/>
</dbReference>
<feature type="non-terminal residue" evidence="2">
    <location>
        <position position="1"/>
    </location>
</feature>
<accession>A0A6A0AJM3</accession>
<dbReference type="InterPro" id="IPR005946">
    <property type="entry name" value="Rib-P_diPkinase"/>
</dbReference>
<dbReference type="EMBL" id="BLLF01006741">
    <property type="protein sequence ID" value="GFH32513.1"/>
    <property type="molecule type" value="Genomic_DNA"/>
</dbReference>
<comment type="similarity">
    <text evidence="1">Belongs to the ribose-phosphate pyrophosphokinase family.</text>
</comment>
<organism evidence="2 3">
    <name type="scientific">Haematococcus lacustris</name>
    <name type="common">Green alga</name>
    <name type="synonym">Haematococcus pluvialis</name>
    <dbReference type="NCBI Taxonomy" id="44745"/>
    <lineage>
        <taxon>Eukaryota</taxon>
        <taxon>Viridiplantae</taxon>
        <taxon>Chlorophyta</taxon>
        <taxon>core chlorophytes</taxon>
        <taxon>Chlorophyceae</taxon>
        <taxon>CS clade</taxon>
        <taxon>Chlamydomonadales</taxon>
        <taxon>Haematococcaceae</taxon>
        <taxon>Haematococcus</taxon>
    </lineage>
</organism>
<name>A0A6A0AJM3_HAELA</name>
<keyword evidence="3" id="KW-1185">Reference proteome</keyword>
<evidence type="ECO:0000256" key="1">
    <source>
        <dbReference type="ARBA" id="ARBA00006478"/>
    </source>
</evidence>
<sequence length="77" mass="8024">TLGLCRVLAMDLHSGQCVGYFDIPVDHVYADSVILDYLASKRIQTGELVVVSPDVGGVARWLPGARGTLLGAGAATP</sequence>
<dbReference type="SUPFAM" id="SSF53271">
    <property type="entry name" value="PRTase-like"/>
    <property type="match status" value="1"/>
</dbReference>
<dbReference type="GO" id="GO:0006015">
    <property type="term" value="P:5-phosphoribose 1-diphosphate biosynthetic process"/>
    <property type="evidence" value="ECO:0007669"/>
    <property type="project" value="TreeGrafter"/>
</dbReference>
<proteinExistence type="inferred from homology"/>
<dbReference type="GO" id="GO:0004749">
    <property type="term" value="F:ribose phosphate diphosphokinase activity"/>
    <property type="evidence" value="ECO:0007669"/>
    <property type="project" value="TreeGrafter"/>
</dbReference>
<dbReference type="GO" id="GO:0000287">
    <property type="term" value="F:magnesium ion binding"/>
    <property type="evidence" value="ECO:0007669"/>
    <property type="project" value="InterPro"/>
</dbReference>
<evidence type="ECO:0000313" key="2">
    <source>
        <dbReference type="EMBL" id="GFH32513.1"/>
    </source>
</evidence>
<comment type="caution">
    <text evidence="2">The sequence shown here is derived from an EMBL/GenBank/DDBJ whole genome shotgun (WGS) entry which is preliminary data.</text>
</comment>
<gene>
    <name evidence="2" type="ORF">HaLaN_31746</name>
</gene>
<dbReference type="GO" id="GO:0006164">
    <property type="term" value="P:purine nucleotide biosynthetic process"/>
    <property type="evidence" value="ECO:0007669"/>
    <property type="project" value="TreeGrafter"/>
</dbReference>
<dbReference type="GO" id="GO:0002189">
    <property type="term" value="C:ribose phosphate diphosphokinase complex"/>
    <property type="evidence" value="ECO:0007669"/>
    <property type="project" value="TreeGrafter"/>
</dbReference>
<protein>
    <submittedName>
        <fullName evidence="2">Phosphoribosyl pyrophosphate synthetase II</fullName>
    </submittedName>
</protein>
<dbReference type="AlphaFoldDB" id="A0A6A0AJM3"/>
<dbReference type="InterPro" id="IPR029057">
    <property type="entry name" value="PRTase-like"/>
</dbReference>
<dbReference type="PANTHER" id="PTHR10210">
    <property type="entry name" value="RIBOSE-PHOSPHATE DIPHOSPHOKINASE FAMILY MEMBER"/>
    <property type="match status" value="1"/>
</dbReference>
<reference evidence="2 3" key="1">
    <citation type="submission" date="2020-02" db="EMBL/GenBank/DDBJ databases">
        <title>Draft genome sequence of Haematococcus lacustris strain NIES-144.</title>
        <authorList>
            <person name="Morimoto D."/>
            <person name="Nakagawa S."/>
            <person name="Yoshida T."/>
            <person name="Sawayama S."/>
        </authorList>
    </citation>
    <scope>NUCLEOTIDE SEQUENCE [LARGE SCALE GENOMIC DNA]</scope>
    <source>
        <strain evidence="2 3">NIES-144</strain>
    </source>
</reference>
<evidence type="ECO:0000313" key="3">
    <source>
        <dbReference type="Proteomes" id="UP000485058"/>
    </source>
</evidence>